<evidence type="ECO:0000313" key="8">
    <source>
        <dbReference type="EMBL" id="OOR98123.1"/>
    </source>
</evidence>
<dbReference type="Pfam" id="PF03888">
    <property type="entry name" value="MucB_RseB"/>
    <property type="match status" value="1"/>
</dbReference>
<evidence type="ECO:0008006" key="10">
    <source>
        <dbReference type="Google" id="ProtNLM"/>
    </source>
</evidence>
<keyword evidence="4" id="KW-0574">Periplasm</keyword>
<dbReference type="RefSeq" id="WP_078237570.1">
    <property type="nucleotide sequence ID" value="NZ_MUYA01000018.1"/>
</dbReference>
<sequence length="322" mass="36696">MHKIPRLFLIFLLLSLPLAGWANAPRTALDFLKAMSNAHQTATYEILYNLQQGNESESFRYRHTTANGKGFAQLLRLDNRREEQVLKGNTVSYLGYGFRPFSLPSSQILDNLPAIFNADLTQLNGYYVEELERDRIADRVARGFKLIPKNNDRYPIVLWIDENNHILLKSELFDQSGRLLEQFKVVQLSTDNQIHGIVEAINTLILPEIIAPAQNQTADPEWQLGWLPEGFKPINRIQKNLLPELTELQAVDSQLYSDGIFSFNLYVIPNVDLLASGQFWQQDKTLIYSEIINNNNVILVGDLPLETAKRIAQSVQFVGNAQ</sequence>
<dbReference type="PANTHER" id="PTHR38782">
    <property type="match status" value="1"/>
</dbReference>
<dbReference type="PANTHER" id="PTHR38782:SF1">
    <property type="entry name" value="SIGMA-E FACTOR REGULATORY PROTEIN RSEB"/>
    <property type="match status" value="1"/>
</dbReference>
<evidence type="ECO:0000256" key="3">
    <source>
        <dbReference type="ARBA" id="ARBA00022729"/>
    </source>
</evidence>
<dbReference type="EMBL" id="MUYA01000018">
    <property type="protein sequence ID" value="OOR98123.1"/>
    <property type="molecule type" value="Genomic_DNA"/>
</dbReference>
<proteinExistence type="inferred from homology"/>
<dbReference type="Gene3D" id="2.50.20.10">
    <property type="entry name" value="Lipoprotein localisation LolA/LolB/LppX"/>
    <property type="match status" value="1"/>
</dbReference>
<comment type="subcellular location">
    <subcellularLocation>
        <location evidence="1">Periplasm</location>
    </subcellularLocation>
</comment>
<gene>
    <name evidence="8" type="ORF">B0187_09250</name>
</gene>
<dbReference type="PIRSF" id="PIRSF005427">
    <property type="entry name" value="RseB"/>
    <property type="match status" value="1"/>
</dbReference>
<dbReference type="AlphaFoldDB" id="A0A1T0APT1"/>
<feature type="domain" description="MucB/RseB C-terminal" evidence="7">
    <location>
        <begin position="218"/>
        <end position="316"/>
    </location>
</feature>
<dbReference type="Gene3D" id="3.30.200.100">
    <property type="entry name" value="MucB/RseB, C-terminal domain"/>
    <property type="match status" value="1"/>
</dbReference>
<dbReference type="STRING" id="734.B0187_09250"/>
<evidence type="ECO:0000256" key="4">
    <source>
        <dbReference type="ARBA" id="ARBA00022764"/>
    </source>
</evidence>
<reference evidence="8 9" key="1">
    <citation type="submission" date="2017-02" db="EMBL/GenBank/DDBJ databases">
        <title>Draft genome sequence of Haemophilus paracuniculus CCUG 43573 type strain.</title>
        <authorList>
            <person name="Engstrom-Jakobsson H."/>
            <person name="Salva-Serra F."/>
            <person name="Thorell K."/>
            <person name="Gonzales-Siles L."/>
            <person name="Karlsson R."/>
            <person name="Boulund F."/>
            <person name="Engstrand L."/>
            <person name="Kristiansson E."/>
            <person name="Moore E."/>
        </authorList>
    </citation>
    <scope>NUCLEOTIDE SEQUENCE [LARGE SCALE GENOMIC DNA]</scope>
    <source>
        <strain evidence="8 9">CCUG 43573</strain>
    </source>
</reference>
<evidence type="ECO:0000259" key="7">
    <source>
        <dbReference type="Pfam" id="PF17188"/>
    </source>
</evidence>
<keyword evidence="9" id="KW-1185">Reference proteome</keyword>
<dbReference type="GO" id="GO:0045152">
    <property type="term" value="F:antisigma factor binding"/>
    <property type="evidence" value="ECO:0007669"/>
    <property type="project" value="TreeGrafter"/>
</dbReference>
<dbReference type="InterPro" id="IPR038484">
    <property type="entry name" value="MucB/RseB_C_sf"/>
</dbReference>
<name>A0A1T0APT1_9PAST</name>
<dbReference type="InterPro" id="IPR033434">
    <property type="entry name" value="MucB/RseB_N"/>
</dbReference>
<dbReference type="Proteomes" id="UP000190867">
    <property type="component" value="Unassembled WGS sequence"/>
</dbReference>
<protein>
    <recommendedName>
        <fullName evidence="10">Sigma-E factor regulatory protein RseB</fullName>
    </recommendedName>
</protein>
<dbReference type="Pfam" id="PF17188">
    <property type="entry name" value="MucB_RseB_C"/>
    <property type="match status" value="1"/>
</dbReference>
<evidence type="ECO:0000256" key="2">
    <source>
        <dbReference type="ARBA" id="ARBA00008150"/>
    </source>
</evidence>
<feature type="chain" id="PRO_5012707238" description="Sigma-E factor regulatory protein RseB" evidence="5">
    <location>
        <begin position="25"/>
        <end position="322"/>
    </location>
</feature>
<dbReference type="GO" id="GO:0030288">
    <property type="term" value="C:outer membrane-bounded periplasmic space"/>
    <property type="evidence" value="ECO:0007669"/>
    <property type="project" value="TreeGrafter"/>
</dbReference>
<evidence type="ECO:0000259" key="6">
    <source>
        <dbReference type="Pfam" id="PF03888"/>
    </source>
</evidence>
<dbReference type="OrthoDB" id="7067274at2"/>
<comment type="caution">
    <text evidence="8">The sequence shown here is derived from an EMBL/GenBank/DDBJ whole genome shotgun (WGS) entry which is preliminary data.</text>
</comment>
<evidence type="ECO:0000256" key="1">
    <source>
        <dbReference type="ARBA" id="ARBA00004418"/>
    </source>
</evidence>
<dbReference type="InterPro" id="IPR033436">
    <property type="entry name" value="MucB/RseB_C"/>
</dbReference>
<dbReference type="InterPro" id="IPR005588">
    <property type="entry name" value="MucB_RseB"/>
</dbReference>
<evidence type="ECO:0000256" key="5">
    <source>
        <dbReference type="SAM" id="SignalP"/>
    </source>
</evidence>
<accession>A0A1T0APT1</accession>
<feature type="signal peptide" evidence="5">
    <location>
        <begin position="1"/>
        <end position="24"/>
    </location>
</feature>
<feature type="domain" description="MucB/RseB N-terminal" evidence="6">
    <location>
        <begin position="28"/>
        <end position="195"/>
    </location>
</feature>
<dbReference type="CDD" id="cd16327">
    <property type="entry name" value="RseB"/>
    <property type="match status" value="1"/>
</dbReference>
<evidence type="ECO:0000313" key="9">
    <source>
        <dbReference type="Proteomes" id="UP000190867"/>
    </source>
</evidence>
<dbReference type="GO" id="GO:0032885">
    <property type="term" value="P:regulation of polysaccharide biosynthetic process"/>
    <property type="evidence" value="ECO:0007669"/>
    <property type="project" value="TreeGrafter"/>
</dbReference>
<keyword evidence="3 5" id="KW-0732">Signal</keyword>
<comment type="similarity">
    <text evidence="2">Belongs to the RseB family.</text>
</comment>
<organism evidence="8 9">
    <name type="scientific">Haemophilus paracuniculus</name>
    <dbReference type="NCBI Taxonomy" id="734"/>
    <lineage>
        <taxon>Bacteria</taxon>
        <taxon>Pseudomonadati</taxon>
        <taxon>Pseudomonadota</taxon>
        <taxon>Gammaproteobacteria</taxon>
        <taxon>Pasteurellales</taxon>
        <taxon>Pasteurellaceae</taxon>
        <taxon>Haemophilus</taxon>
    </lineage>
</organism>